<reference evidence="1 2" key="1">
    <citation type="submission" date="2019-12" db="EMBL/GenBank/DDBJ databases">
        <title>Genomic-based taxomic classification of the family Erythrobacteraceae.</title>
        <authorList>
            <person name="Xu L."/>
        </authorList>
    </citation>
    <scope>NUCLEOTIDE SEQUENCE [LARGE SCALE GENOMIC DNA]</scope>
    <source>
        <strain evidence="1 2">S36</strain>
    </source>
</reference>
<gene>
    <name evidence="1" type="ORF">GRI97_08375</name>
</gene>
<name>A0A6I4TSY8_9SPHN</name>
<dbReference type="Proteomes" id="UP000469430">
    <property type="component" value="Unassembled WGS sequence"/>
</dbReference>
<dbReference type="EMBL" id="WTYJ01000001">
    <property type="protein sequence ID" value="MXO99002.1"/>
    <property type="molecule type" value="Genomic_DNA"/>
</dbReference>
<evidence type="ECO:0000313" key="2">
    <source>
        <dbReference type="Proteomes" id="UP000469430"/>
    </source>
</evidence>
<protein>
    <submittedName>
        <fullName evidence="1">Uncharacterized protein</fullName>
    </submittedName>
</protein>
<dbReference type="AlphaFoldDB" id="A0A6I4TSY8"/>
<dbReference type="RefSeq" id="WP_161390586.1">
    <property type="nucleotide sequence ID" value="NZ_JBHSCP010000001.1"/>
</dbReference>
<proteinExistence type="predicted"/>
<organism evidence="1 2">
    <name type="scientific">Croceibacterium xixiisoli</name>
    <dbReference type="NCBI Taxonomy" id="1476466"/>
    <lineage>
        <taxon>Bacteria</taxon>
        <taxon>Pseudomonadati</taxon>
        <taxon>Pseudomonadota</taxon>
        <taxon>Alphaproteobacteria</taxon>
        <taxon>Sphingomonadales</taxon>
        <taxon>Erythrobacteraceae</taxon>
        <taxon>Croceibacterium</taxon>
    </lineage>
</organism>
<accession>A0A6I4TSY8</accession>
<sequence length="199" mass="20849">MTLEELDAIHRQASWLIAKRSGSTAFKALTLGQERLADVVTEIAAVYGLTDSQKMQLQPVIADDLHHGIANALNIAKAAVGFNMPGAASSSSESAKAEQGHLAASTLALVTLGPKVVKAHPAIAAASVAYAVGSAGWFAYHARAFNRAAYKMVRATIPGAAADAEPVDVLDPSDATGRQLLGRLKKLARRKRNTDASTH</sequence>
<keyword evidence="2" id="KW-1185">Reference proteome</keyword>
<evidence type="ECO:0000313" key="1">
    <source>
        <dbReference type="EMBL" id="MXO99002.1"/>
    </source>
</evidence>
<comment type="caution">
    <text evidence="1">The sequence shown here is derived from an EMBL/GenBank/DDBJ whole genome shotgun (WGS) entry which is preliminary data.</text>
</comment>